<dbReference type="PANTHER" id="PTHR46986:SF1">
    <property type="entry name" value="ENDORIBONUCLEASE YBEY, CHLOROPLASTIC"/>
    <property type="match status" value="1"/>
</dbReference>
<dbReference type="GO" id="GO:0004521">
    <property type="term" value="F:RNA endonuclease activity"/>
    <property type="evidence" value="ECO:0007669"/>
    <property type="project" value="UniProtKB-UniRule"/>
</dbReference>
<protein>
    <recommendedName>
        <fullName evidence="7">Endoribonuclease YbeY</fullName>
        <ecNumber evidence="7">3.1.-.-</ecNumber>
    </recommendedName>
</protein>
<dbReference type="PANTHER" id="PTHR46986">
    <property type="entry name" value="ENDORIBONUCLEASE YBEY, CHLOROPLASTIC"/>
    <property type="match status" value="1"/>
</dbReference>
<evidence type="ECO:0000256" key="1">
    <source>
        <dbReference type="ARBA" id="ARBA00010875"/>
    </source>
</evidence>
<keyword evidence="6 7" id="KW-0862">Zinc</keyword>
<evidence type="ECO:0000256" key="3">
    <source>
        <dbReference type="ARBA" id="ARBA00022723"/>
    </source>
</evidence>
<dbReference type="GO" id="GO:0008270">
    <property type="term" value="F:zinc ion binding"/>
    <property type="evidence" value="ECO:0007669"/>
    <property type="project" value="UniProtKB-UniRule"/>
</dbReference>
<evidence type="ECO:0000256" key="5">
    <source>
        <dbReference type="ARBA" id="ARBA00022801"/>
    </source>
</evidence>
<evidence type="ECO:0000256" key="4">
    <source>
        <dbReference type="ARBA" id="ARBA00022759"/>
    </source>
</evidence>
<feature type="binding site" evidence="7">
    <location>
        <position position="108"/>
    </location>
    <ligand>
        <name>Zn(2+)</name>
        <dbReference type="ChEBI" id="CHEBI:29105"/>
        <note>catalytic</note>
    </ligand>
</feature>
<keyword evidence="9" id="KW-1185">Reference proteome</keyword>
<comment type="cofactor">
    <cofactor evidence="7">
        <name>Zn(2+)</name>
        <dbReference type="ChEBI" id="CHEBI:29105"/>
    </cofactor>
    <text evidence="7">Binds 1 zinc ion.</text>
</comment>
<evidence type="ECO:0000256" key="7">
    <source>
        <dbReference type="HAMAP-Rule" id="MF_00009"/>
    </source>
</evidence>
<dbReference type="RefSeq" id="WP_015922239.1">
    <property type="nucleotide sequence ID" value="NC_011959.1"/>
</dbReference>
<sequence length="165" mass="18511">MSWPLRVGIRVSEGLDRPVSVRRLARFLRFVAEREGVTGEVGVWICRDDEIAELHERFQGIPGPTDVMSFPGEPPYLGDIAVSAETAAVQGAEVGHGVGREIAFLTVHGFLHLIGYDDLSEPERSRMLERQEELLHAFECVEPGRWEPVARQRRHDGQKRGDNTA</sequence>
<keyword evidence="4 7" id="KW-0255">Endonuclease</keyword>
<evidence type="ECO:0000313" key="9">
    <source>
        <dbReference type="Proteomes" id="UP000000447"/>
    </source>
</evidence>
<comment type="similarity">
    <text evidence="1 7">Belongs to the endoribonuclease YbeY family.</text>
</comment>
<dbReference type="Pfam" id="PF02130">
    <property type="entry name" value="YbeY"/>
    <property type="match status" value="1"/>
</dbReference>
<dbReference type="EC" id="3.1.-.-" evidence="7"/>
<dbReference type="SUPFAM" id="SSF55486">
    <property type="entry name" value="Metalloproteases ('zincins'), catalytic domain"/>
    <property type="match status" value="1"/>
</dbReference>
<dbReference type="HOGENOM" id="CLU_106710_3_1_0"/>
<reference evidence="8 9" key="1">
    <citation type="journal article" date="2009" name="PLoS ONE">
        <title>Complete genome sequence of the aerobic CO-oxidizing thermophile Thermomicrobium roseum.</title>
        <authorList>
            <person name="Wu D."/>
            <person name="Raymond J."/>
            <person name="Wu M."/>
            <person name="Chatterji S."/>
            <person name="Ren Q."/>
            <person name="Graham J.E."/>
            <person name="Bryant D.A."/>
            <person name="Robb F."/>
            <person name="Colman A."/>
            <person name="Tallon L.J."/>
            <person name="Badger J.H."/>
            <person name="Madupu R."/>
            <person name="Ward N.L."/>
            <person name="Eisen J.A."/>
        </authorList>
    </citation>
    <scope>NUCLEOTIDE SEQUENCE [LARGE SCALE GENOMIC DNA]</scope>
    <source>
        <strain evidence="9">ATCC 27502 / DSM 5159 / P-2</strain>
    </source>
</reference>
<evidence type="ECO:0000256" key="6">
    <source>
        <dbReference type="ARBA" id="ARBA00022833"/>
    </source>
</evidence>
<keyword evidence="3 7" id="KW-0479">Metal-binding</keyword>
<proteinExistence type="inferred from homology"/>
<feature type="binding site" evidence="7">
    <location>
        <position position="112"/>
    </location>
    <ligand>
        <name>Zn(2+)</name>
        <dbReference type="ChEBI" id="CHEBI:29105"/>
        <note>catalytic</note>
    </ligand>
</feature>
<accession>B9L1M8</accession>
<dbReference type="InterPro" id="IPR020549">
    <property type="entry name" value="YbeY_CS"/>
</dbReference>
<comment type="function">
    <text evidence="7">Single strand-specific metallo-endoribonuclease involved in late-stage 70S ribosome quality control and in maturation of the 3' terminus of the 16S rRNA.</text>
</comment>
<keyword evidence="7" id="KW-0698">rRNA processing</keyword>
<dbReference type="GO" id="GO:0006364">
    <property type="term" value="P:rRNA processing"/>
    <property type="evidence" value="ECO:0007669"/>
    <property type="project" value="UniProtKB-UniRule"/>
</dbReference>
<name>B9L1M8_THERP</name>
<dbReference type="PROSITE" id="PS01306">
    <property type="entry name" value="UPF0054"/>
    <property type="match status" value="1"/>
</dbReference>
<dbReference type="NCBIfam" id="TIGR00043">
    <property type="entry name" value="rRNA maturation RNase YbeY"/>
    <property type="match status" value="1"/>
</dbReference>
<dbReference type="STRING" id="309801.trd_1289"/>
<dbReference type="EMBL" id="CP001275">
    <property type="protein sequence ID" value="ACM04690.1"/>
    <property type="molecule type" value="Genomic_DNA"/>
</dbReference>
<evidence type="ECO:0000313" key="8">
    <source>
        <dbReference type="EMBL" id="ACM04690.1"/>
    </source>
</evidence>
<gene>
    <name evidence="7" type="primary">ybeY</name>
    <name evidence="8" type="ordered locus">trd_1289</name>
</gene>
<keyword evidence="7" id="KW-0690">Ribosome biogenesis</keyword>
<feature type="binding site" evidence="7">
    <location>
        <position position="118"/>
    </location>
    <ligand>
        <name>Zn(2+)</name>
        <dbReference type="ChEBI" id="CHEBI:29105"/>
        <note>catalytic</note>
    </ligand>
</feature>
<dbReference type="Gene3D" id="3.40.390.30">
    <property type="entry name" value="Metalloproteases ('zincins'), catalytic domain"/>
    <property type="match status" value="1"/>
</dbReference>
<dbReference type="eggNOG" id="COG0319">
    <property type="taxonomic scope" value="Bacteria"/>
</dbReference>
<keyword evidence="2 7" id="KW-0540">Nuclease</keyword>
<dbReference type="InterPro" id="IPR023091">
    <property type="entry name" value="MetalPrtase_cat_dom_sf_prd"/>
</dbReference>
<dbReference type="InterPro" id="IPR002036">
    <property type="entry name" value="YbeY"/>
</dbReference>
<comment type="subcellular location">
    <subcellularLocation>
        <location evidence="7">Cytoplasm</location>
    </subcellularLocation>
</comment>
<keyword evidence="5 7" id="KW-0378">Hydrolase</keyword>
<dbReference type="OrthoDB" id="9807740at2"/>
<dbReference type="AlphaFoldDB" id="B9L1M8"/>
<evidence type="ECO:0000256" key="2">
    <source>
        <dbReference type="ARBA" id="ARBA00022722"/>
    </source>
</evidence>
<dbReference type="GO" id="GO:0005737">
    <property type="term" value="C:cytoplasm"/>
    <property type="evidence" value="ECO:0007669"/>
    <property type="project" value="UniProtKB-SubCell"/>
</dbReference>
<dbReference type="Proteomes" id="UP000000447">
    <property type="component" value="Chromosome"/>
</dbReference>
<dbReference type="KEGG" id="tro:trd_1289"/>
<organism evidence="8 9">
    <name type="scientific">Thermomicrobium roseum (strain ATCC 27502 / DSM 5159 / P-2)</name>
    <dbReference type="NCBI Taxonomy" id="309801"/>
    <lineage>
        <taxon>Bacteria</taxon>
        <taxon>Pseudomonadati</taxon>
        <taxon>Thermomicrobiota</taxon>
        <taxon>Thermomicrobia</taxon>
        <taxon>Thermomicrobiales</taxon>
        <taxon>Thermomicrobiaceae</taxon>
        <taxon>Thermomicrobium</taxon>
    </lineage>
</organism>
<dbReference type="GO" id="GO:0004222">
    <property type="term" value="F:metalloendopeptidase activity"/>
    <property type="evidence" value="ECO:0007669"/>
    <property type="project" value="InterPro"/>
</dbReference>
<dbReference type="HAMAP" id="MF_00009">
    <property type="entry name" value="Endoribonucl_YbeY"/>
    <property type="match status" value="1"/>
</dbReference>
<keyword evidence="7" id="KW-0963">Cytoplasm</keyword>